<evidence type="ECO:0000313" key="3">
    <source>
        <dbReference type="Proteomes" id="UP000001542"/>
    </source>
</evidence>
<reference evidence="2" key="2">
    <citation type="journal article" date="2007" name="Science">
        <title>Draft genome sequence of the sexually transmitted pathogen Trichomonas vaginalis.</title>
        <authorList>
            <person name="Carlton J.M."/>
            <person name="Hirt R.P."/>
            <person name="Silva J.C."/>
            <person name="Delcher A.L."/>
            <person name="Schatz M."/>
            <person name="Zhao Q."/>
            <person name="Wortman J.R."/>
            <person name="Bidwell S.L."/>
            <person name="Alsmark U.C.M."/>
            <person name="Besteiro S."/>
            <person name="Sicheritz-Ponten T."/>
            <person name="Noel C.J."/>
            <person name="Dacks J.B."/>
            <person name="Foster P.G."/>
            <person name="Simillion C."/>
            <person name="Van de Peer Y."/>
            <person name="Miranda-Saavedra D."/>
            <person name="Barton G.J."/>
            <person name="Westrop G.D."/>
            <person name="Mueller S."/>
            <person name="Dessi D."/>
            <person name="Fiori P.L."/>
            <person name="Ren Q."/>
            <person name="Paulsen I."/>
            <person name="Zhang H."/>
            <person name="Bastida-Corcuera F.D."/>
            <person name="Simoes-Barbosa A."/>
            <person name="Brown M.T."/>
            <person name="Hayes R.D."/>
            <person name="Mukherjee M."/>
            <person name="Okumura C.Y."/>
            <person name="Schneider R."/>
            <person name="Smith A.J."/>
            <person name="Vanacova S."/>
            <person name="Villalvazo M."/>
            <person name="Haas B.J."/>
            <person name="Pertea M."/>
            <person name="Feldblyum T.V."/>
            <person name="Utterback T.R."/>
            <person name="Shu C.L."/>
            <person name="Osoegawa K."/>
            <person name="de Jong P.J."/>
            <person name="Hrdy I."/>
            <person name="Horvathova L."/>
            <person name="Zubacova Z."/>
            <person name="Dolezal P."/>
            <person name="Malik S.B."/>
            <person name="Logsdon J.M. Jr."/>
            <person name="Henze K."/>
            <person name="Gupta A."/>
            <person name="Wang C.C."/>
            <person name="Dunne R.L."/>
            <person name="Upcroft J.A."/>
            <person name="Upcroft P."/>
            <person name="White O."/>
            <person name="Salzberg S.L."/>
            <person name="Tang P."/>
            <person name="Chiu C.-H."/>
            <person name="Lee Y.-S."/>
            <person name="Embley T.M."/>
            <person name="Coombs G.H."/>
            <person name="Mottram J.C."/>
            <person name="Tachezy J."/>
            <person name="Fraser-Liggett C.M."/>
            <person name="Johnson P.J."/>
        </authorList>
    </citation>
    <scope>NUCLEOTIDE SEQUENCE [LARGE SCALE GENOMIC DNA]</scope>
    <source>
        <strain evidence="2">G3</strain>
    </source>
</reference>
<dbReference type="Gene3D" id="2.30.29.30">
    <property type="entry name" value="Pleckstrin-homology domain (PH domain)/Phosphotyrosine-binding domain (PTB)"/>
    <property type="match status" value="1"/>
</dbReference>
<dbReference type="KEGG" id="tva:4744967"/>
<evidence type="ECO:0000313" key="2">
    <source>
        <dbReference type="EMBL" id="EAX87316.1"/>
    </source>
</evidence>
<dbReference type="SUPFAM" id="SSF50729">
    <property type="entry name" value="PH domain-like"/>
    <property type="match status" value="1"/>
</dbReference>
<dbReference type="InParanoid" id="A2G6A5"/>
<dbReference type="OrthoDB" id="10265515at2759"/>
<dbReference type="VEuPathDB" id="TrichDB:TVAG_169490"/>
<reference evidence="2" key="1">
    <citation type="submission" date="2006-10" db="EMBL/GenBank/DDBJ databases">
        <authorList>
            <person name="Amadeo P."/>
            <person name="Zhao Q."/>
            <person name="Wortman J."/>
            <person name="Fraser-Liggett C."/>
            <person name="Carlton J."/>
        </authorList>
    </citation>
    <scope>NUCLEOTIDE SEQUENCE</scope>
    <source>
        <strain evidence="2">G3</strain>
    </source>
</reference>
<dbReference type="EMBL" id="DS114473">
    <property type="protein sequence ID" value="EAX87316.1"/>
    <property type="molecule type" value="Genomic_DNA"/>
</dbReference>
<keyword evidence="3" id="KW-1185">Reference proteome</keyword>
<dbReference type="InterPro" id="IPR011993">
    <property type="entry name" value="PH-like_dom_sf"/>
</dbReference>
<dbReference type="VEuPathDB" id="TrichDB:TVAGG3_0584810"/>
<dbReference type="InterPro" id="IPR035999">
    <property type="entry name" value="Sec7_dom_sf"/>
</dbReference>
<dbReference type="SUPFAM" id="SSF48425">
    <property type="entry name" value="Sec7 domain"/>
    <property type="match status" value="1"/>
</dbReference>
<dbReference type="AlphaFoldDB" id="A2G6A5"/>
<dbReference type="GO" id="GO:0005085">
    <property type="term" value="F:guanyl-nucleotide exchange factor activity"/>
    <property type="evidence" value="ECO:0007669"/>
    <property type="project" value="InterPro"/>
</dbReference>
<dbReference type="Pfam" id="PF01369">
    <property type="entry name" value="Sec7"/>
    <property type="match status" value="1"/>
</dbReference>
<dbReference type="InterPro" id="IPR000904">
    <property type="entry name" value="Sec7_dom"/>
</dbReference>
<accession>A2G6A5</accession>
<feature type="domain" description="SEC7" evidence="1">
    <location>
        <begin position="37"/>
        <end position="206"/>
    </location>
</feature>
<dbReference type="Proteomes" id="UP000001542">
    <property type="component" value="Unassembled WGS sequence"/>
</dbReference>
<proteinExistence type="predicted"/>
<gene>
    <name evidence="2" type="ORF">TVAG_169490</name>
</gene>
<dbReference type="GO" id="GO:0032012">
    <property type="term" value="P:regulation of ARF protein signal transduction"/>
    <property type="evidence" value="ECO:0007669"/>
    <property type="project" value="InterPro"/>
</dbReference>
<dbReference type="RefSeq" id="XP_001300246.1">
    <property type="nucleotide sequence ID" value="XM_001300245.1"/>
</dbReference>
<dbReference type="SMR" id="A2G6A5"/>
<organism evidence="2 3">
    <name type="scientific">Trichomonas vaginalis (strain ATCC PRA-98 / G3)</name>
    <dbReference type="NCBI Taxonomy" id="412133"/>
    <lineage>
        <taxon>Eukaryota</taxon>
        <taxon>Metamonada</taxon>
        <taxon>Parabasalia</taxon>
        <taxon>Trichomonadida</taxon>
        <taxon>Trichomonadidae</taxon>
        <taxon>Trichomonas</taxon>
    </lineage>
</organism>
<sequence length="342" mass="39341">MSDLPGDLARSWNGPPPDVPSHLIPIDLPKFTYPTDYAKMFNQDPMLMITVAITTDSTIVQLHNMGPYLFYCKGIYPSSISKLIFSPKFPFEIKSFLYFYFNSIIHEFNSLSDSIYYCLSRIAFPPNLSQVNTILEIFSAVYLTANPNFDYDIPALTSLLAALLLQSGYNIPSKKFPKSKYLELTHINKIPRAYRERVFNDLEKRPFPVFFTFTHFNNPPEYEKKGMLKKIGGLFKTKKDRCFAIEGFVLKYYNDNTMIDQIGELDIPGTISSYQPAQKKEPEHLLIRKSDGGSLGYKISKEGIRKKSNHSDYIAYADKDDILTWANNLNLIAFWKIVYDLI</sequence>
<protein>
    <recommendedName>
        <fullName evidence="1">SEC7 domain-containing protein</fullName>
    </recommendedName>
</protein>
<evidence type="ECO:0000259" key="1">
    <source>
        <dbReference type="Pfam" id="PF01369"/>
    </source>
</evidence>
<name>A2G6A5_TRIV3</name>